<feature type="compositionally biased region" description="Basic residues" evidence="1">
    <location>
        <begin position="140"/>
        <end position="160"/>
    </location>
</feature>
<feature type="region of interest" description="Disordered" evidence="1">
    <location>
        <begin position="1"/>
        <end position="182"/>
    </location>
</feature>
<dbReference type="InterPro" id="IPR036875">
    <property type="entry name" value="Znf_CCHC_sf"/>
</dbReference>
<evidence type="ECO:0000256" key="1">
    <source>
        <dbReference type="SAM" id="MobiDB-lite"/>
    </source>
</evidence>
<proteinExistence type="predicted"/>
<evidence type="ECO:0000313" key="3">
    <source>
        <dbReference type="Proteomes" id="UP001237642"/>
    </source>
</evidence>
<feature type="compositionally biased region" description="Acidic residues" evidence="1">
    <location>
        <begin position="14"/>
        <end position="28"/>
    </location>
</feature>
<dbReference type="SUPFAM" id="SSF57756">
    <property type="entry name" value="Retrovirus zinc finger-like domains"/>
    <property type="match status" value="1"/>
</dbReference>
<evidence type="ECO:0008006" key="4">
    <source>
        <dbReference type="Google" id="ProtNLM"/>
    </source>
</evidence>
<dbReference type="EMBL" id="JAUIZM010000005">
    <property type="protein sequence ID" value="KAK1382369.1"/>
    <property type="molecule type" value="Genomic_DNA"/>
</dbReference>
<reference evidence="2" key="1">
    <citation type="submission" date="2023-02" db="EMBL/GenBank/DDBJ databases">
        <title>Genome of toxic invasive species Heracleum sosnowskyi carries increased number of genes despite the absence of recent whole-genome duplications.</title>
        <authorList>
            <person name="Schelkunov M."/>
            <person name="Shtratnikova V."/>
            <person name="Makarenko M."/>
            <person name="Klepikova A."/>
            <person name="Omelchenko D."/>
            <person name="Novikova G."/>
            <person name="Obukhova E."/>
            <person name="Bogdanov V."/>
            <person name="Penin A."/>
            <person name="Logacheva M."/>
        </authorList>
    </citation>
    <scope>NUCLEOTIDE SEQUENCE</scope>
    <source>
        <strain evidence="2">Hsosn_3</strain>
        <tissue evidence="2">Leaf</tissue>
    </source>
</reference>
<protein>
    <recommendedName>
        <fullName evidence="4">CCHC-type domain-containing protein</fullName>
    </recommendedName>
</protein>
<name>A0AAD8MRN3_9APIA</name>
<gene>
    <name evidence="2" type="ORF">POM88_020104</name>
</gene>
<dbReference type="Proteomes" id="UP001237642">
    <property type="component" value="Unassembled WGS sequence"/>
</dbReference>
<evidence type="ECO:0000313" key="2">
    <source>
        <dbReference type="EMBL" id="KAK1382369.1"/>
    </source>
</evidence>
<feature type="compositionally biased region" description="Basic and acidic residues" evidence="1">
    <location>
        <begin position="165"/>
        <end position="182"/>
    </location>
</feature>
<dbReference type="GO" id="GO:0003676">
    <property type="term" value="F:nucleic acid binding"/>
    <property type="evidence" value="ECO:0007669"/>
    <property type="project" value="InterPro"/>
</dbReference>
<reference evidence="2" key="2">
    <citation type="submission" date="2023-05" db="EMBL/GenBank/DDBJ databases">
        <authorList>
            <person name="Schelkunov M.I."/>
        </authorList>
    </citation>
    <scope>NUCLEOTIDE SEQUENCE</scope>
    <source>
        <strain evidence="2">Hsosn_3</strain>
        <tissue evidence="2">Leaf</tissue>
    </source>
</reference>
<feature type="compositionally biased region" description="Basic residues" evidence="1">
    <location>
        <begin position="44"/>
        <end position="53"/>
    </location>
</feature>
<dbReference type="GO" id="GO:0008270">
    <property type="term" value="F:zinc ion binding"/>
    <property type="evidence" value="ECO:0007669"/>
    <property type="project" value="InterPro"/>
</dbReference>
<organism evidence="2 3">
    <name type="scientific">Heracleum sosnowskyi</name>
    <dbReference type="NCBI Taxonomy" id="360622"/>
    <lineage>
        <taxon>Eukaryota</taxon>
        <taxon>Viridiplantae</taxon>
        <taxon>Streptophyta</taxon>
        <taxon>Embryophyta</taxon>
        <taxon>Tracheophyta</taxon>
        <taxon>Spermatophyta</taxon>
        <taxon>Magnoliopsida</taxon>
        <taxon>eudicotyledons</taxon>
        <taxon>Gunneridae</taxon>
        <taxon>Pentapetalae</taxon>
        <taxon>asterids</taxon>
        <taxon>campanulids</taxon>
        <taxon>Apiales</taxon>
        <taxon>Apiaceae</taxon>
        <taxon>Apioideae</taxon>
        <taxon>apioid superclade</taxon>
        <taxon>Tordylieae</taxon>
        <taxon>Tordyliinae</taxon>
        <taxon>Heracleum</taxon>
    </lineage>
</organism>
<accession>A0AAD8MRN3</accession>
<sequence length="182" mass="20844">MPETPHQSIHDNVEDSEESDFEFDEEYSETDRFLILPPDIPPKLRGRPKKLRRREQWEGGSRSRSTQQPTQGQSSNLKRFSSRRIMHCSTCKKIGHRKNKCPGKQDGGQQEAQNSEQEDGTNGGQQDKTDEHEVPTNSQARKHVKVQRPKLQVRRNKHGVLLKSPSKEAAIHLDADDDPAFK</sequence>
<feature type="compositionally biased region" description="Polar residues" evidence="1">
    <location>
        <begin position="62"/>
        <end position="79"/>
    </location>
</feature>
<keyword evidence="3" id="KW-1185">Reference proteome</keyword>
<dbReference type="AlphaFoldDB" id="A0AAD8MRN3"/>
<comment type="caution">
    <text evidence="2">The sequence shown here is derived from an EMBL/GenBank/DDBJ whole genome shotgun (WGS) entry which is preliminary data.</text>
</comment>